<feature type="coiled-coil region" evidence="1">
    <location>
        <begin position="216"/>
        <end position="243"/>
    </location>
</feature>
<keyword evidence="1" id="KW-0175">Coiled coil</keyword>
<dbReference type="InterPro" id="IPR011333">
    <property type="entry name" value="SKP1/BTB/POZ_sf"/>
</dbReference>
<dbReference type="KEGG" id="apuu:APUU_70070A"/>
<dbReference type="Gene3D" id="3.30.710.10">
    <property type="entry name" value="Potassium Channel Kv1.1, Chain A"/>
    <property type="match status" value="1"/>
</dbReference>
<organism evidence="2 3">
    <name type="scientific">Aspergillus puulaauensis</name>
    <dbReference type="NCBI Taxonomy" id="1220207"/>
    <lineage>
        <taxon>Eukaryota</taxon>
        <taxon>Fungi</taxon>
        <taxon>Dikarya</taxon>
        <taxon>Ascomycota</taxon>
        <taxon>Pezizomycotina</taxon>
        <taxon>Eurotiomycetes</taxon>
        <taxon>Eurotiomycetidae</taxon>
        <taxon>Eurotiales</taxon>
        <taxon>Aspergillaceae</taxon>
        <taxon>Aspergillus</taxon>
    </lineage>
</organism>
<dbReference type="PANTHER" id="PTHR47843">
    <property type="entry name" value="BTB DOMAIN-CONTAINING PROTEIN-RELATED"/>
    <property type="match status" value="1"/>
</dbReference>
<proteinExistence type="predicted"/>
<evidence type="ECO:0008006" key="4">
    <source>
        <dbReference type="Google" id="ProtNLM"/>
    </source>
</evidence>
<dbReference type="AlphaFoldDB" id="A0A7R7XVH1"/>
<dbReference type="RefSeq" id="XP_041560686.1">
    <property type="nucleotide sequence ID" value="XM_041694903.1"/>
</dbReference>
<dbReference type="GeneID" id="64978497"/>
<reference evidence="2" key="2">
    <citation type="submission" date="2021-02" db="EMBL/GenBank/DDBJ databases">
        <title>Aspergillus puulaauensis MK2 genome sequence.</title>
        <authorList>
            <person name="Futagami T."/>
            <person name="Mori K."/>
            <person name="Kadooka C."/>
            <person name="Tanaka T."/>
        </authorList>
    </citation>
    <scope>NUCLEOTIDE SEQUENCE</scope>
    <source>
        <strain evidence="2">MK2</strain>
    </source>
</reference>
<gene>
    <name evidence="2" type="ORF">APUU_70070A</name>
</gene>
<reference evidence="2" key="1">
    <citation type="submission" date="2021-01" db="EMBL/GenBank/DDBJ databases">
        <authorList>
            <consortium name="Aspergillus puulaauensis MK2 genome sequencing consortium"/>
            <person name="Kazuki M."/>
            <person name="Futagami T."/>
        </authorList>
    </citation>
    <scope>NUCLEOTIDE SEQUENCE</scope>
    <source>
        <strain evidence="2">MK2</strain>
    </source>
</reference>
<dbReference type="OrthoDB" id="9997739at2759"/>
<name>A0A7R7XVH1_9EURO</name>
<sequence>MSSTSDQKNESPFTDPPVKFKVGSSGKVYYVHPGVLLPFSSSALCTRIHGSWKGTNDDTVDLTDDDEHTIENVIDFFYTRKYHPAQLLPGLPMVMDYDSLESPLETDALEILAHARVFSFAHIYLISELESYATERLTKCLAGLEGYYIEMLPHLAEAIRVIYGTTPNISQNAARPLLSDFTALKFSTLSGALLDDLMAEFSDFRVDVLGKLAGRIKDMNLNIIKLEVQCAQLDEELFESKDQVEGWETWNRSLPLSNQRPEYALYH</sequence>
<dbReference type="Proteomes" id="UP000654913">
    <property type="component" value="Chromosome 7"/>
</dbReference>
<keyword evidence="3" id="KW-1185">Reference proteome</keyword>
<evidence type="ECO:0000313" key="3">
    <source>
        <dbReference type="Proteomes" id="UP000654913"/>
    </source>
</evidence>
<evidence type="ECO:0000313" key="2">
    <source>
        <dbReference type="EMBL" id="BCS28500.1"/>
    </source>
</evidence>
<evidence type="ECO:0000256" key="1">
    <source>
        <dbReference type="SAM" id="Coils"/>
    </source>
</evidence>
<accession>A0A7R7XVH1</accession>
<protein>
    <recommendedName>
        <fullName evidence="4">BTB domain-containing protein</fullName>
    </recommendedName>
</protein>
<dbReference type="EMBL" id="AP024449">
    <property type="protein sequence ID" value="BCS28500.1"/>
    <property type="molecule type" value="Genomic_DNA"/>
</dbReference>